<dbReference type="OrthoDB" id="376826at2759"/>
<proteinExistence type="predicted"/>
<dbReference type="KEGG" id="erc:Ecym_1492"/>
<dbReference type="EMBL" id="CP002497">
    <property type="protein sequence ID" value="AET37716.1"/>
    <property type="molecule type" value="Genomic_DNA"/>
</dbReference>
<gene>
    <name evidence="3" type="ordered locus">Ecym_1492</name>
</gene>
<dbReference type="FunCoup" id="G8JMJ9">
    <property type="interactions" value="132"/>
</dbReference>
<dbReference type="Pfam" id="PF17316">
    <property type="entry name" value="Perilipin_2"/>
    <property type="match status" value="1"/>
</dbReference>
<evidence type="ECO:0000256" key="1">
    <source>
        <dbReference type="SAM" id="Coils"/>
    </source>
</evidence>
<feature type="coiled-coil region" evidence="1">
    <location>
        <begin position="301"/>
        <end position="331"/>
    </location>
</feature>
<evidence type="ECO:0000313" key="3">
    <source>
        <dbReference type="EMBL" id="AET37716.1"/>
    </source>
</evidence>
<dbReference type="eggNOG" id="ENOG502RY6S">
    <property type="taxonomic scope" value="Eukaryota"/>
</dbReference>
<dbReference type="OMA" id="HIETYPI"/>
<accession>G8JMJ9</accession>
<reference evidence="4" key="1">
    <citation type="journal article" date="2012" name="G3 (Bethesda)">
        <title>Pichia sorbitophila, an interspecies yeast hybrid reveals early steps of genome resolution following polyploidization.</title>
        <authorList>
            <person name="Leh Louis V."/>
            <person name="Despons L."/>
            <person name="Friedrich A."/>
            <person name="Martin T."/>
            <person name="Durrens P."/>
            <person name="Casaregola S."/>
            <person name="Neuveglise C."/>
            <person name="Fairhead C."/>
            <person name="Marck C."/>
            <person name="Cruz J.A."/>
            <person name="Straub M.L."/>
            <person name="Kugler V."/>
            <person name="Sacerdot C."/>
            <person name="Uzunov Z."/>
            <person name="Thierry A."/>
            <person name="Weiss S."/>
            <person name="Bleykasten C."/>
            <person name="De Montigny J."/>
            <person name="Jacques N."/>
            <person name="Jung P."/>
            <person name="Lemaire M."/>
            <person name="Mallet S."/>
            <person name="Morel G."/>
            <person name="Richard G.F."/>
            <person name="Sarkar A."/>
            <person name="Savel G."/>
            <person name="Schacherer J."/>
            <person name="Seret M.L."/>
            <person name="Talla E."/>
            <person name="Samson G."/>
            <person name="Jubin C."/>
            <person name="Poulain J."/>
            <person name="Vacherie B."/>
            <person name="Barbe V."/>
            <person name="Pelletier E."/>
            <person name="Sherman D.J."/>
            <person name="Westhof E."/>
            <person name="Weissenbach J."/>
            <person name="Baret P.V."/>
            <person name="Wincker P."/>
            <person name="Gaillardin C."/>
            <person name="Dujon B."/>
            <person name="Souciet J.L."/>
        </authorList>
    </citation>
    <scope>NUCLEOTIDE SEQUENCE [LARGE SCALE GENOMIC DNA]</scope>
    <source>
        <strain evidence="4">CBS 270.75 / DBVPG 7215 / KCTC 17166 / NRRL Y-17582</strain>
    </source>
</reference>
<dbReference type="InParanoid" id="G8JMJ9"/>
<keyword evidence="1" id="KW-0175">Coiled coil</keyword>
<dbReference type="GO" id="GO:0030437">
    <property type="term" value="P:ascospore formation"/>
    <property type="evidence" value="ECO:0007669"/>
    <property type="project" value="EnsemblFungi"/>
</dbReference>
<name>G8JMJ9_ERECY</name>
<keyword evidence="4" id="KW-1185">Reference proteome</keyword>
<organism evidence="3 4">
    <name type="scientific">Eremothecium cymbalariae (strain CBS 270.75 / DBVPG 7215 / KCTC 17166 / NRRL Y-17582)</name>
    <name type="common">Yeast</name>
    <dbReference type="NCBI Taxonomy" id="931890"/>
    <lineage>
        <taxon>Eukaryota</taxon>
        <taxon>Fungi</taxon>
        <taxon>Dikarya</taxon>
        <taxon>Ascomycota</taxon>
        <taxon>Saccharomycotina</taxon>
        <taxon>Saccharomycetes</taxon>
        <taxon>Saccharomycetales</taxon>
        <taxon>Saccharomycetaceae</taxon>
        <taxon>Eremothecium</taxon>
    </lineage>
</organism>
<feature type="region of interest" description="Disordered" evidence="2">
    <location>
        <begin position="1"/>
        <end position="37"/>
    </location>
</feature>
<dbReference type="HOGENOM" id="CLU_047747_0_0_1"/>
<evidence type="ECO:0000256" key="2">
    <source>
        <dbReference type="SAM" id="MobiDB-lite"/>
    </source>
</evidence>
<dbReference type="Proteomes" id="UP000006790">
    <property type="component" value="Chromosome 1"/>
</dbReference>
<dbReference type="RefSeq" id="XP_003644533.1">
    <property type="nucleotide sequence ID" value="XM_003644485.1"/>
</dbReference>
<dbReference type="AlphaFoldDB" id="G8JMJ9"/>
<evidence type="ECO:0000313" key="4">
    <source>
        <dbReference type="Proteomes" id="UP000006790"/>
    </source>
</evidence>
<sequence>MSRLFHKKERQEVEEAAPVSEDVPNGAGDEQPKPRQSKALAHIGSYPLVQQTKNILDQLPPARIIVANTKPTVVAIINSKPVGLIRPVTNVADHLVDKTLSVSEKIVPSMKTKTYQRLGEELMLPYTLTKTVIIKTTSSTANVAHTYFYEPTHEQILKFRKYYNEKVIDTHGKPLIRGSLDFIVGPANKQYEKLITKVLPEGKQVPTSGFSNEVDRSFALTFNMVTRLIPAAAKKTSKVIWTPCNYVKHVNGVFNENLDKQEDLHWGNSWKAAKEAVAELNQETIGHVRHIIPGGGHRPFASRIESEVAEQELLQEQLQQLQQEQDQQLQRDAGVVA</sequence>
<protein>
    <submittedName>
        <fullName evidence="3">Uncharacterized protein</fullName>
    </submittedName>
</protein>
<dbReference type="GeneID" id="11470367"/>